<accession>A0AA40AHF8</accession>
<dbReference type="Proteomes" id="UP001172102">
    <property type="component" value="Unassembled WGS sequence"/>
</dbReference>
<feature type="compositionally biased region" description="Basic residues" evidence="1">
    <location>
        <begin position="343"/>
        <end position="359"/>
    </location>
</feature>
<feature type="compositionally biased region" description="Low complexity" evidence="1">
    <location>
        <begin position="314"/>
        <end position="326"/>
    </location>
</feature>
<feature type="compositionally biased region" description="Low complexity" evidence="1">
    <location>
        <begin position="256"/>
        <end position="267"/>
    </location>
</feature>
<feature type="compositionally biased region" description="Low complexity" evidence="1">
    <location>
        <begin position="376"/>
        <end position="386"/>
    </location>
</feature>
<feature type="compositionally biased region" description="Low complexity" evidence="1">
    <location>
        <begin position="138"/>
        <end position="153"/>
    </location>
</feature>
<feature type="compositionally biased region" description="Basic residues" evidence="1">
    <location>
        <begin position="286"/>
        <end position="295"/>
    </location>
</feature>
<dbReference type="EMBL" id="JAUKUA010000004">
    <property type="protein sequence ID" value="KAK0715892.1"/>
    <property type="molecule type" value="Genomic_DNA"/>
</dbReference>
<feature type="compositionally biased region" description="Basic and acidic residues" evidence="1">
    <location>
        <begin position="96"/>
        <end position="107"/>
    </location>
</feature>
<gene>
    <name evidence="2" type="ORF">B0H67DRAFT_254087</name>
</gene>
<feature type="region of interest" description="Disordered" evidence="1">
    <location>
        <begin position="1"/>
        <end position="27"/>
    </location>
</feature>
<keyword evidence="3" id="KW-1185">Reference proteome</keyword>
<sequence length="509" mass="55475">MEMEGVEQPGASPVVLHGLPQTVKEPSPVPEVEELVASIASPAAVAAAAVAAAAIAAAGQQTANGVGLAAQQAQQAQHHLEQHAYQPQPQQQPQQHLEHHLEHHQHLEPASPGTRSGTPLSHPSTPTVVNGHSSQELQNPSADANASPNDNAAGNNAALLAVQAAAASSRAKEHLRWRDPMTVKYDGGQAQPGKLQAGILAVQQQPIQQQSQQQIPPQPQAPAPQAQSLSQSQLQSQPQSLSQSQPPQLPPPAPPQHQHQLQHQHPLQPLPSQPQQIQHASPQEQHHHHHHHHHQQQPPRSPSSLGPGHLGNLPQQQQLQQPQQQQQHHHQQQHHIQQQVQHPHAHQHQHQPHTHHAPARHPPPSQYPQPAPPSTLPQLQHHAPLAPLAPPPSLVPAPHPAGRPTPNHLSKPVIMDPPGRRQSQGPASPHTGFASPTQDYARLNSKFVDDCTRMTFAVQQSLPESVRRIVRDNWEKCLLGSEFHQAFISHPLRIQIPSQHGFFPPRQCV</sequence>
<organism evidence="2 3">
    <name type="scientific">Lasiosphaeris hirsuta</name>
    <dbReference type="NCBI Taxonomy" id="260670"/>
    <lineage>
        <taxon>Eukaryota</taxon>
        <taxon>Fungi</taxon>
        <taxon>Dikarya</taxon>
        <taxon>Ascomycota</taxon>
        <taxon>Pezizomycotina</taxon>
        <taxon>Sordariomycetes</taxon>
        <taxon>Sordariomycetidae</taxon>
        <taxon>Sordariales</taxon>
        <taxon>Lasiosphaeriaceae</taxon>
        <taxon>Lasiosphaeris</taxon>
    </lineage>
</organism>
<feature type="compositionally biased region" description="Low complexity" evidence="1">
    <location>
        <begin position="273"/>
        <end position="283"/>
    </location>
</feature>
<proteinExistence type="predicted"/>
<evidence type="ECO:0000313" key="2">
    <source>
        <dbReference type="EMBL" id="KAK0715892.1"/>
    </source>
</evidence>
<feature type="compositionally biased region" description="Polar residues" evidence="1">
    <location>
        <begin position="113"/>
        <end position="137"/>
    </location>
</feature>
<feature type="compositionally biased region" description="Pro residues" evidence="1">
    <location>
        <begin position="360"/>
        <end position="375"/>
    </location>
</feature>
<evidence type="ECO:0000256" key="1">
    <source>
        <dbReference type="SAM" id="MobiDB-lite"/>
    </source>
</evidence>
<feature type="compositionally biased region" description="Low complexity" evidence="1">
    <location>
        <begin position="203"/>
        <end position="215"/>
    </location>
</feature>
<evidence type="ECO:0000313" key="3">
    <source>
        <dbReference type="Proteomes" id="UP001172102"/>
    </source>
</evidence>
<feature type="region of interest" description="Disordered" evidence="1">
    <location>
        <begin position="203"/>
        <end position="438"/>
    </location>
</feature>
<name>A0AA40AHF8_9PEZI</name>
<dbReference type="AlphaFoldDB" id="A0AA40AHF8"/>
<feature type="compositionally biased region" description="Pro residues" evidence="1">
    <location>
        <begin position="387"/>
        <end position="403"/>
    </location>
</feature>
<feature type="region of interest" description="Disordered" evidence="1">
    <location>
        <begin position="74"/>
        <end position="153"/>
    </location>
</feature>
<protein>
    <submittedName>
        <fullName evidence="2">Uncharacterized protein</fullName>
    </submittedName>
</protein>
<feature type="compositionally biased region" description="Low complexity" evidence="1">
    <location>
        <begin position="74"/>
        <end position="95"/>
    </location>
</feature>
<feature type="compositionally biased region" description="Low complexity" evidence="1">
    <location>
        <begin position="223"/>
        <end position="246"/>
    </location>
</feature>
<comment type="caution">
    <text evidence="2">The sequence shown here is derived from an EMBL/GenBank/DDBJ whole genome shotgun (WGS) entry which is preliminary data.</text>
</comment>
<reference evidence="2" key="1">
    <citation type="submission" date="2023-06" db="EMBL/GenBank/DDBJ databases">
        <title>Genome-scale phylogeny and comparative genomics of the fungal order Sordariales.</title>
        <authorList>
            <consortium name="Lawrence Berkeley National Laboratory"/>
            <person name="Hensen N."/>
            <person name="Bonometti L."/>
            <person name="Westerberg I."/>
            <person name="Brannstrom I.O."/>
            <person name="Guillou S."/>
            <person name="Cros-Aarteil S."/>
            <person name="Calhoun S."/>
            <person name="Haridas S."/>
            <person name="Kuo A."/>
            <person name="Mondo S."/>
            <person name="Pangilinan J."/>
            <person name="Riley R."/>
            <person name="Labutti K."/>
            <person name="Andreopoulos B."/>
            <person name="Lipzen A."/>
            <person name="Chen C."/>
            <person name="Yanf M."/>
            <person name="Daum C."/>
            <person name="Ng V."/>
            <person name="Clum A."/>
            <person name="Steindorff A."/>
            <person name="Ohm R."/>
            <person name="Martin F."/>
            <person name="Silar P."/>
            <person name="Natvig D."/>
            <person name="Lalanne C."/>
            <person name="Gautier V."/>
            <person name="Ament-Velasquez S.L."/>
            <person name="Kruys A."/>
            <person name="Hutchinson M.I."/>
            <person name="Powell A.J."/>
            <person name="Barry K."/>
            <person name="Miller A.N."/>
            <person name="Grigoriev I.V."/>
            <person name="Debuchy R."/>
            <person name="Gladieux P."/>
            <person name="Thoren M.H."/>
            <person name="Johannesson H."/>
        </authorList>
    </citation>
    <scope>NUCLEOTIDE SEQUENCE</scope>
    <source>
        <strain evidence="2">SMH4607-1</strain>
    </source>
</reference>